<dbReference type="AlphaFoldDB" id="A0A318D0V0"/>
<evidence type="ECO:0008006" key="3">
    <source>
        <dbReference type="Google" id="ProtNLM"/>
    </source>
</evidence>
<dbReference type="Proteomes" id="UP000247689">
    <property type="component" value="Unassembled WGS sequence"/>
</dbReference>
<dbReference type="RefSeq" id="WP_110201752.1">
    <property type="nucleotide sequence ID" value="NZ_QICH01000003.1"/>
</dbReference>
<organism evidence="1 2">
    <name type="scientific">Kangiella spongicola</name>
    <dbReference type="NCBI Taxonomy" id="796379"/>
    <lineage>
        <taxon>Bacteria</taxon>
        <taxon>Pseudomonadati</taxon>
        <taxon>Pseudomonadota</taxon>
        <taxon>Gammaproteobacteria</taxon>
        <taxon>Kangiellales</taxon>
        <taxon>Kangiellaceae</taxon>
        <taxon>Kangiella</taxon>
    </lineage>
</organism>
<evidence type="ECO:0000313" key="2">
    <source>
        <dbReference type="Proteomes" id="UP000247689"/>
    </source>
</evidence>
<name>A0A318D0V0_9GAMM</name>
<protein>
    <recommendedName>
        <fullName evidence="3">HIRAN domain-containing protein</fullName>
    </recommendedName>
</protein>
<reference evidence="1 2" key="1">
    <citation type="submission" date="2018-05" db="EMBL/GenBank/DDBJ databases">
        <title>Kangiella spongicola genome sequence.</title>
        <authorList>
            <person name="Maclea K.S."/>
            <person name="Goen A.E."/>
            <person name="Kelley C."/>
            <person name="Underriner A."/>
            <person name="Silverwood T."/>
            <person name="Trachtenberg A.M."/>
        </authorList>
    </citation>
    <scope>NUCLEOTIDE SEQUENCE [LARGE SCALE GENOMIC DNA]</scope>
    <source>
        <strain evidence="1 2">ATCC BAA-2076</strain>
    </source>
</reference>
<comment type="caution">
    <text evidence="1">The sequence shown here is derived from an EMBL/GenBank/DDBJ whole genome shotgun (WGS) entry which is preliminary data.</text>
</comment>
<dbReference type="EMBL" id="QICH01000003">
    <property type="protein sequence ID" value="PXF62852.1"/>
    <property type="molecule type" value="Genomic_DNA"/>
</dbReference>
<sequence>MTTLIIIGMIILLIAVVRAKNSSISRRPNAHLKGPGAYEFDIVGESNYQSELEAICGGRKEESAEEYRDAVLVLEDDNPFDNKAVRVDIDGVTVGYLSRKDARSYRKQLSEKGATNYICSCNALIAGGWARSKQDQGRFGVKLDLPVE</sequence>
<keyword evidence="2" id="KW-1185">Reference proteome</keyword>
<dbReference type="OrthoDB" id="8452595at2"/>
<proteinExistence type="predicted"/>
<evidence type="ECO:0000313" key="1">
    <source>
        <dbReference type="EMBL" id="PXF62852.1"/>
    </source>
</evidence>
<accession>A0A318D0V0</accession>
<gene>
    <name evidence="1" type="ORF">DL796_11100</name>
</gene>
<dbReference type="Gene3D" id="3.30.70.2330">
    <property type="match status" value="1"/>
</dbReference>